<dbReference type="RefSeq" id="WP_021233506.1">
    <property type="nucleotide sequence ID" value="NZ_ATHL01000055.1"/>
</dbReference>
<keyword evidence="4 6" id="KW-1133">Transmembrane helix</keyword>
<keyword evidence="9" id="KW-1185">Reference proteome</keyword>
<comment type="caution">
    <text evidence="8">The sequence shown here is derived from an EMBL/GenBank/DDBJ whole genome shotgun (WGS) entry which is preliminary data.</text>
</comment>
<feature type="transmembrane region" description="Helical" evidence="6">
    <location>
        <begin position="149"/>
        <end position="169"/>
    </location>
</feature>
<gene>
    <name evidence="8" type="ORF">L284_08010</name>
</gene>
<evidence type="ECO:0000313" key="9">
    <source>
        <dbReference type="Proteomes" id="UP000015527"/>
    </source>
</evidence>
<dbReference type="InterPro" id="IPR050638">
    <property type="entry name" value="AA-Vitamin_Transporters"/>
</dbReference>
<evidence type="ECO:0000313" key="8">
    <source>
        <dbReference type="EMBL" id="EQB17498.1"/>
    </source>
</evidence>
<sequence>MTATPSPPTTDRAVLLAGLSIVVAQASINLGAAFAKSLFPIVGPEGVAALRTTISAVLLLAIARPWRSRVTARQLRWLLVYGLVLGGMNLMIYWAFRRIPIGIGVAIEICGPLGVVLATSRSLRDFLWLALALGGLALLIPWPDRAEPLDLAGIAFALGAAACWALYILCGKRASQVGSTMAVSVGMTVACFVTVPFGLASAPASLPLPALGLGLVVAVLSSALPYMLEMRAMGQLSSRIVGLLSSMAPALGAIIGFLVLDERLTGLQWLAVVMMIAASAGCSLGVKPPVATARDDVMA</sequence>
<dbReference type="OrthoDB" id="9815120at2"/>
<organism evidence="8 9">
    <name type="scientific">Novosphingobium lindaniclasticum LE124</name>
    <dbReference type="NCBI Taxonomy" id="1096930"/>
    <lineage>
        <taxon>Bacteria</taxon>
        <taxon>Pseudomonadati</taxon>
        <taxon>Pseudomonadota</taxon>
        <taxon>Alphaproteobacteria</taxon>
        <taxon>Sphingomonadales</taxon>
        <taxon>Sphingomonadaceae</taxon>
        <taxon>Novosphingobium</taxon>
    </lineage>
</organism>
<keyword evidence="5 6" id="KW-0472">Membrane</keyword>
<dbReference type="PATRIC" id="fig|1096930.3.peg.1579"/>
<feature type="transmembrane region" description="Helical" evidence="6">
    <location>
        <begin position="240"/>
        <end position="260"/>
    </location>
</feature>
<feature type="transmembrane region" description="Helical" evidence="6">
    <location>
        <begin position="126"/>
        <end position="143"/>
    </location>
</feature>
<dbReference type="EMBL" id="ATHL01000055">
    <property type="protein sequence ID" value="EQB17498.1"/>
    <property type="molecule type" value="Genomic_DNA"/>
</dbReference>
<dbReference type="AlphaFoldDB" id="T0HZK8"/>
<feature type="transmembrane region" description="Helical" evidence="6">
    <location>
        <begin position="45"/>
        <end position="63"/>
    </location>
</feature>
<name>T0HZK8_9SPHN</name>
<comment type="similarity">
    <text evidence="2">Belongs to the EamA transporter family.</text>
</comment>
<evidence type="ECO:0000256" key="6">
    <source>
        <dbReference type="SAM" id="Phobius"/>
    </source>
</evidence>
<comment type="subcellular location">
    <subcellularLocation>
        <location evidence="1">Membrane</location>
        <topology evidence="1">Multi-pass membrane protein</topology>
    </subcellularLocation>
</comment>
<dbReference type="InterPro" id="IPR000620">
    <property type="entry name" value="EamA_dom"/>
</dbReference>
<accession>T0HZK8</accession>
<protein>
    <recommendedName>
        <fullName evidence="7">EamA domain-containing protein</fullName>
    </recommendedName>
</protein>
<evidence type="ECO:0000256" key="5">
    <source>
        <dbReference type="ARBA" id="ARBA00023136"/>
    </source>
</evidence>
<feature type="transmembrane region" description="Helical" evidence="6">
    <location>
        <begin position="266"/>
        <end position="286"/>
    </location>
</feature>
<feature type="transmembrane region" description="Helical" evidence="6">
    <location>
        <begin position="101"/>
        <end position="119"/>
    </location>
</feature>
<feature type="transmembrane region" description="Helical" evidence="6">
    <location>
        <begin position="208"/>
        <end position="228"/>
    </location>
</feature>
<dbReference type="GO" id="GO:0016020">
    <property type="term" value="C:membrane"/>
    <property type="evidence" value="ECO:0007669"/>
    <property type="project" value="UniProtKB-SubCell"/>
</dbReference>
<dbReference type="PANTHER" id="PTHR32322">
    <property type="entry name" value="INNER MEMBRANE TRANSPORTER"/>
    <property type="match status" value="1"/>
</dbReference>
<evidence type="ECO:0000256" key="3">
    <source>
        <dbReference type="ARBA" id="ARBA00022692"/>
    </source>
</evidence>
<proteinExistence type="inferred from homology"/>
<reference evidence="8 9" key="1">
    <citation type="journal article" date="2013" name="Genome Announc.">
        <title>Genome Sequence of Novosphingobium lindaniclasticum LE124T, Isolated from a Hexachlorocyclohexane Dumpsite.</title>
        <authorList>
            <person name="Saxena A."/>
            <person name="Nayyar N."/>
            <person name="Sangwan N."/>
            <person name="Kumari R."/>
            <person name="Khurana J.P."/>
            <person name="Lal R."/>
        </authorList>
    </citation>
    <scope>NUCLEOTIDE SEQUENCE [LARGE SCALE GENOMIC DNA]</scope>
    <source>
        <strain evidence="8 9">LE124</strain>
    </source>
</reference>
<dbReference type="eggNOG" id="COG5006">
    <property type="taxonomic scope" value="Bacteria"/>
</dbReference>
<dbReference type="Proteomes" id="UP000015527">
    <property type="component" value="Unassembled WGS sequence"/>
</dbReference>
<keyword evidence="3 6" id="KW-0812">Transmembrane</keyword>
<evidence type="ECO:0000256" key="2">
    <source>
        <dbReference type="ARBA" id="ARBA00007362"/>
    </source>
</evidence>
<dbReference type="InterPro" id="IPR037185">
    <property type="entry name" value="EmrE-like"/>
</dbReference>
<evidence type="ECO:0000256" key="1">
    <source>
        <dbReference type="ARBA" id="ARBA00004141"/>
    </source>
</evidence>
<feature type="domain" description="EamA" evidence="7">
    <location>
        <begin position="152"/>
        <end position="280"/>
    </location>
</feature>
<feature type="transmembrane region" description="Helical" evidence="6">
    <location>
        <begin position="181"/>
        <end position="202"/>
    </location>
</feature>
<evidence type="ECO:0000259" key="7">
    <source>
        <dbReference type="Pfam" id="PF00892"/>
    </source>
</evidence>
<evidence type="ECO:0000256" key="4">
    <source>
        <dbReference type="ARBA" id="ARBA00022989"/>
    </source>
</evidence>
<dbReference type="SUPFAM" id="SSF103481">
    <property type="entry name" value="Multidrug resistance efflux transporter EmrE"/>
    <property type="match status" value="2"/>
</dbReference>
<dbReference type="Pfam" id="PF00892">
    <property type="entry name" value="EamA"/>
    <property type="match status" value="1"/>
</dbReference>
<feature type="transmembrane region" description="Helical" evidence="6">
    <location>
        <begin position="75"/>
        <end position="95"/>
    </location>
</feature>
<dbReference type="PANTHER" id="PTHR32322:SF2">
    <property type="entry name" value="EAMA DOMAIN-CONTAINING PROTEIN"/>
    <property type="match status" value="1"/>
</dbReference>